<organism evidence="1">
    <name type="scientific">uncultured Caudovirales phage</name>
    <dbReference type="NCBI Taxonomy" id="2100421"/>
    <lineage>
        <taxon>Viruses</taxon>
        <taxon>Duplodnaviria</taxon>
        <taxon>Heunggongvirae</taxon>
        <taxon>Uroviricota</taxon>
        <taxon>Caudoviricetes</taxon>
        <taxon>Peduoviridae</taxon>
        <taxon>Maltschvirus</taxon>
        <taxon>Maltschvirus maltsch</taxon>
    </lineage>
</organism>
<sequence>MYNYKQILTDFSSIAYHHEQIRSYGFGDLKQITNDIETKTEPEYVRMYVVPGESVFNQNHLHYHFSIIIMDKVEEDLSNLKDVMSDTLEICKDIWTVLIQSYQEQYGNFSWYIVPDQEPEVVPFTERFETILGGWTINIAIALPFDYNACTPPVKFGYGFPQDQTFESYRVVLDDFQTFADLHEQINSYGFGDIEQVTNDIITKEEPKYPRMYVTVHDSQFHTGHIHISWKILFLDKLEDDLSNQQDVLNDTMELAKDLFSKMYLSEYEADWDAKSEPFLEEFESTLCGWVMHISMTQKFDYNRCVLPLTSFAQGVTWEELAELWRKEAQKWADIKKQN</sequence>
<dbReference type="EMBL" id="LR798242">
    <property type="protein sequence ID" value="CAB5214024.1"/>
    <property type="molecule type" value="Genomic_DNA"/>
</dbReference>
<gene>
    <name evidence="1" type="ORF">UFOVP185_2</name>
</gene>
<protein>
    <submittedName>
        <fullName evidence="1">Uncharacterized protein</fullName>
    </submittedName>
</protein>
<evidence type="ECO:0000313" key="1">
    <source>
        <dbReference type="EMBL" id="CAB5214024.1"/>
    </source>
</evidence>
<reference evidence="1" key="1">
    <citation type="submission" date="2020-05" db="EMBL/GenBank/DDBJ databases">
        <authorList>
            <person name="Chiriac C."/>
            <person name="Salcher M."/>
            <person name="Ghai R."/>
            <person name="Kavagutti S V."/>
        </authorList>
    </citation>
    <scope>NUCLEOTIDE SEQUENCE</scope>
</reference>
<name>A0A6J7WGP3_9CAUD</name>
<accession>A0A6J7WGP3</accession>
<proteinExistence type="predicted"/>